<evidence type="ECO:0000259" key="4">
    <source>
        <dbReference type="Pfam" id="PF07687"/>
    </source>
</evidence>
<dbReference type="Gene3D" id="3.40.630.10">
    <property type="entry name" value="Zn peptidases"/>
    <property type="match status" value="1"/>
</dbReference>
<dbReference type="InterPro" id="IPR010158">
    <property type="entry name" value="Amidase_Cbmase"/>
</dbReference>
<keyword evidence="3" id="KW-0862">Zinc</keyword>
<feature type="binding site" evidence="3">
    <location>
        <position position="148"/>
    </location>
    <ligand>
        <name>Zn(2+)</name>
        <dbReference type="ChEBI" id="CHEBI:29105"/>
        <label>2</label>
    </ligand>
</feature>
<dbReference type="NCBIfam" id="TIGR01879">
    <property type="entry name" value="hydantase"/>
    <property type="match status" value="1"/>
</dbReference>
<name>A0AAE4AT05_9HYPH</name>
<feature type="binding site" evidence="3">
    <location>
        <position position="102"/>
    </location>
    <ligand>
        <name>Zn(2+)</name>
        <dbReference type="ChEBI" id="CHEBI:29105"/>
        <label>1</label>
    </ligand>
</feature>
<keyword evidence="3" id="KW-0479">Metal-binding</keyword>
<keyword evidence="6" id="KW-1185">Reference proteome</keyword>
<dbReference type="GO" id="GO:0046872">
    <property type="term" value="F:metal ion binding"/>
    <property type="evidence" value="ECO:0007669"/>
    <property type="project" value="UniProtKB-KW"/>
</dbReference>
<dbReference type="AlphaFoldDB" id="A0AAE4AT05"/>
<dbReference type="SUPFAM" id="SSF55031">
    <property type="entry name" value="Bacterial exopeptidase dimerisation domain"/>
    <property type="match status" value="1"/>
</dbReference>
<dbReference type="GO" id="GO:0050538">
    <property type="term" value="F:N-carbamoyl-L-amino-acid hydrolase activity"/>
    <property type="evidence" value="ECO:0007669"/>
    <property type="project" value="UniProtKB-EC"/>
</dbReference>
<feature type="binding site" evidence="3">
    <location>
        <position position="209"/>
    </location>
    <ligand>
        <name>Zn(2+)</name>
        <dbReference type="ChEBI" id="CHEBI:29105"/>
        <label>1</label>
    </ligand>
</feature>
<accession>A0AAE4AT05</accession>
<dbReference type="Gene3D" id="3.30.70.360">
    <property type="match status" value="1"/>
</dbReference>
<comment type="similarity">
    <text evidence="1">Belongs to the peptidase M20 family.</text>
</comment>
<dbReference type="InterPro" id="IPR002933">
    <property type="entry name" value="Peptidase_M20"/>
</dbReference>
<protein>
    <submittedName>
        <fullName evidence="5">N-carbamoyl-L-amino-acid hydrolase</fullName>
        <ecNumber evidence="5">3.5.1.87</ecNumber>
    </submittedName>
</protein>
<feature type="binding site" evidence="3">
    <location>
        <position position="398"/>
    </location>
    <ligand>
        <name>Zn(2+)</name>
        <dbReference type="ChEBI" id="CHEBI:29105"/>
        <label>2</label>
    </ligand>
</feature>
<dbReference type="NCBIfam" id="NF006771">
    <property type="entry name" value="PRK09290.1-5"/>
    <property type="match status" value="1"/>
</dbReference>
<dbReference type="CDD" id="cd03884">
    <property type="entry name" value="M20_bAS"/>
    <property type="match status" value="1"/>
</dbReference>
<feature type="binding site" evidence="3">
    <location>
        <position position="113"/>
    </location>
    <ligand>
        <name>Zn(2+)</name>
        <dbReference type="ChEBI" id="CHEBI:29105"/>
        <label>1</label>
    </ligand>
</feature>
<organism evidence="5 6">
    <name type="scientific">Amorphus orientalis</name>
    <dbReference type="NCBI Taxonomy" id="649198"/>
    <lineage>
        <taxon>Bacteria</taxon>
        <taxon>Pseudomonadati</taxon>
        <taxon>Pseudomonadota</taxon>
        <taxon>Alphaproteobacteria</taxon>
        <taxon>Hyphomicrobiales</taxon>
        <taxon>Amorphaceae</taxon>
        <taxon>Amorphus</taxon>
    </lineage>
</organism>
<evidence type="ECO:0000256" key="3">
    <source>
        <dbReference type="PIRSR" id="PIRSR001235-1"/>
    </source>
</evidence>
<gene>
    <name evidence="5" type="ORF">J2S73_000956</name>
</gene>
<keyword evidence="2 5" id="KW-0378">Hydrolase</keyword>
<dbReference type="RefSeq" id="WP_306884298.1">
    <property type="nucleotide sequence ID" value="NZ_JAUSUL010000001.1"/>
</dbReference>
<sequence>MSEFAGGTGDTDLEGELHVMGNLKIDADRLWGDLMETAAIGGTAKGGIRRLALSEEDRRVRDWFRTRCEALGCSVTVDGMGNMFAVRPGQDPELEPIAIGSHLDTQPTGGKFDGVLGVLAGLEILRTLEATEFRTRHPLVLVNWTNEEGARFSPAMLGSGVHAGKFDAAYAYGREDADGISVETALDAIGYRGGEPVGSMRFAAMFELHIEQGPILEDEERLIGIVEGVQGMRWFDVVVEGRESHAGSTPMETRRDALVVAADLIGRVTAIATAAGGKGTVGHLEVEPNSRNVVPGTVRMSVDLRHEDDAQLDAMTAALEQQIARLGEGPVSLSLTEIWRNPVVPFDADCVSAVAAAAEASGYPSRRLYSGAGHDAANVAAVAPTAMIFIPCREGLSHNEAESCTLEECAAGAQTLLDAVLIYDRRIEGAQPA</sequence>
<reference evidence="5" key="1">
    <citation type="submission" date="2023-07" db="EMBL/GenBank/DDBJ databases">
        <title>Genomic Encyclopedia of Type Strains, Phase IV (KMG-IV): sequencing the most valuable type-strain genomes for metagenomic binning, comparative biology and taxonomic classification.</title>
        <authorList>
            <person name="Goeker M."/>
        </authorList>
    </citation>
    <scope>NUCLEOTIDE SEQUENCE</scope>
    <source>
        <strain evidence="5">DSM 21202</strain>
    </source>
</reference>
<dbReference type="EMBL" id="JAUSUL010000001">
    <property type="protein sequence ID" value="MDQ0314519.1"/>
    <property type="molecule type" value="Genomic_DNA"/>
</dbReference>
<dbReference type="GO" id="GO:0016813">
    <property type="term" value="F:hydrolase activity, acting on carbon-nitrogen (but not peptide) bonds, in linear amidines"/>
    <property type="evidence" value="ECO:0007669"/>
    <property type="project" value="InterPro"/>
</dbReference>
<comment type="caution">
    <text evidence="5">The sequence shown here is derived from an EMBL/GenBank/DDBJ whole genome shotgun (WGS) entry which is preliminary data.</text>
</comment>
<dbReference type="SUPFAM" id="SSF53187">
    <property type="entry name" value="Zn-dependent exopeptidases"/>
    <property type="match status" value="1"/>
</dbReference>
<comment type="cofactor">
    <cofactor evidence="3">
        <name>Zn(2+)</name>
        <dbReference type="ChEBI" id="CHEBI:29105"/>
    </cofactor>
    <text evidence="3">Binds 2 Zn(2+) ions per subunit.</text>
</comment>
<dbReference type="NCBIfam" id="NF006769">
    <property type="entry name" value="PRK09290.1-3"/>
    <property type="match status" value="1"/>
</dbReference>
<proteinExistence type="inferred from homology"/>
<evidence type="ECO:0000313" key="5">
    <source>
        <dbReference type="EMBL" id="MDQ0314519.1"/>
    </source>
</evidence>
<dbReference type="PANTHER" id="PTHR32494">
    <property type="entry name" value="ALLANTOATE DEIMINASE-RELATED"/>
    <property type="match status" value="1"/>
</dbReference>
<dbReference type="Pfam" id="PF07687">
    <property type="entry name" value="M20_dimer"/>
    <property type="match status" value="1"/>
</dbReference>
<dbReference type="Pfam" id="PF01546">
    <property type="entry name" value="Peptidase_M20"/>
    <property type="match status" value="1"/>
</dbReference>
<evidence type="ECO:0000256" key="1">
    <source>
        <dbReference type="ARBA" id="ARBA00006153"/>
    </source>
</evidence>
<dbReference type="InterPro" id="IPR011650">
    <property type="entry name" value="Peptidase_M20_dimer"/>
</dbReference>
<dbReference type="PIRSF" id="PIRSF001235">
    <property type="entry name" value="Amidase_carbamoylase"/>
    <property type="match status" value="1"/>
</dbReference>
<feature type="domain" description="Peptidase M20 dimerisation" evidence="4">
    <location>
        <begin position="229"/>
        <end position="325"/>
    </location>
</feature>
<evidence type="ECO:0000256" key="2">
    <source>
        <dbReference type="ARBA" id="ARBA00022801"/>
    </source>
</evidence>
<evidence type="ECO:0000313" key="6">
    <source>
        <dbReference type="Proteomes" id="UP001229244"/>
    </source>
</evidence>
<feature type="binding site" evidence="3">
    <location>
        <position position="113"/>
    </location>
    <ligand>
        <name>Zn(2+)</name>
        <dbReference type="ChEBI" id="CHEBI:29105"/>
        <label>2</label>
    </ligand>
</feature>
<dbReference type="InterPro" id="IPR036264">
    <property type="entry name" value="Bact_exopeptidase_dim_dom"/>
</dbReference>
<dbReference type="EC" id="3.5.1.87" evidence="5"/>
<dbReference type="PANTHER" id="PTHR32494:SF5">
    <property type="entry name" value="ALLANTOATE AMIDOHYDROLASE"/>
    <property type="match status" value="1"/>
</dbReference>
<dbReference type="Proteomes" id="UP001229244">
    <property type="component" value="Unassembled WGS sequence"/>
</dbReference>